<feature type="domain" description="TACO1/YebC-like N-terminal" evidence="9">
    <location>
        <begin position="5"/>
        <end position="75"/>
    </location>
</feature>
<dbReference type="RefSeq" id="WP_066858722.1">
    <property type="nucleotide sequence ID" value="NZ_JXMS01000040.1"/>
</dbReference>
<dbReference type="InterPro" id="IPR029072">
    <property type="entry name" value="YebC-like"/>
</dbReference>
<keyword evidence="3 6" id="KW-0805">Transcription regulation</keyword>
<dbReference type="InterPro" id="IPR026564">
    <property type="entry name" value="Transcrip_reg_TACO1-like_dom3"/>
</dbReference>
<evidence type="ECO:0000313" key="10">
    <source>
        <dbReference type="EMBL" id="OBQ45807.1"/>
    </source>
</evidence>
<evidence type="ECO:0000256" key="6">
    <source>
        <dbReference type="HAMAP-Rule" id="MF_00693"/>
    </source>
</evidence>
<comment type="subcellular location">
    <subcellularLocation>
        <location evidence="6">Cytoplasm</location>
    </subcellularLocation>
</comment>
<evidence type="ECO:0000256" key="1">
    <source>
        <dbReference type="ARBA" id="ARBA00008724"/>
    </source>
</evidence>
<evidence type="ECO:0000256" key="7">
    <source>
        <dbReference type="SAM" id="MobiDB-lite"/>
    </source>
</evidence>
<proteinExistence type="inferred from homology"/>
<dbReference type="FunFam" id="1.10.10.200:FF:000002">
    <property type="entry name" value="Probable transcriptional regulatory protein CLM62_37755"/>
    <property type="match status" value="1"/>
</dbReference>
<evidence type="ECO:0000259" key="9">
    <source>
        <dbReference type="Pfam" id="PF20772"/>
    </source>
</evidence>
<comment type="caution">
    <text evidence="10">The sequence shown here is derived from an EMBL/GenBank/DDBJ whole genome shotgun (WGS) entry which is preliminary data.</text>
</comment>
<dbReference type="Pfam" id="PF20772">
    <property type="entry name" value="TACO1_YebC_N"/>
    <property type="match status" value="1"/>
</dbReference>
<sequence length="249" mass="27098">MAGHSKWANIKHRKGRQDAVRSKQFTRAAKEIIIAAKVSGDIANNPRLRSAIAAAKAVNLPKDKIENAIKKGTGELAGGDIHEITYEGYGPGGVAILIEVASDNKNRIVAEMRHTLNKGNGNMGEAGSVAWMFDNKGQIVIKKDAVSEEQVMDLGLEAGAEDIIEEDENWDIRCEPTDLEAVRTAFEEAGIAIESAEMAKIPQNTIELDAEGAKKMLRLIDLLEENDDVQNVFTNMDVSDDVMAELNAE</sequence>
<dbReference type="OrthoDB" id="9781053at2"/>
<dbReference type="PANTHER" id="PTHR12532:SF6">
    <property type="entry name" value="TRANSCRIPTIONAL REGULATORY PROTEIN YEBC-RELATED"/>
    <property type="match status" value="1"/>
</dbReference>
<dbReference type="Proteomes" id="UP000091979">
    <property type="component" value="Unassembled WGS sequence"/>
</dbReference>
<dbReference type="AlphaFoldDB" id="A0A1B7X8Y5"/>
<keyword evidence="2 6" id="KW-0963">Cytoplasm</keyword>
<dbReference type="NCBIfam" id="TIGR01033">
    <property type="entry name" value="YebC/PmpR family DNA-binding transcriptional regulator"/>
    <property type="match status" value="1"/>
</dbReference>
<feature type="domain" description="TACO1/YebC-like second and third" evidence="8">
    <location>
        <begin position="82"/>
        <end position="236"/>
    </location>
</feature>
<evidence type="ECO:0000256" key="2">
    <source>
        <dbReference type="ARBA" id="ARBA00022490"/>
    </source>
</evidence>
<dbReference type="FunFam" id="3.30.70.980:FF:000002">
    <property type="entry name" value="Probable transcriptional regulatory protein YebC"/>
    <property type="match status" value="1"/>
</dbReference>
<keyword evidence="11" id="KW-1185">Reference proteome</keyword>
<feature type="region of interest" description="Disordered" evidence="7">
    <location>
        <begin position="1"/>
        <end position="22"/>
    </location>
</feature>
<comment type="similarity">
    <text evidence="1 6">Belongs to the TACO1 family.</text>
</comment>
<organism evidence="10 11">
    <name type="scientific">Halodesulfovibrio spirochaetisodalis</name>
    <dbReference type="NCBI Taxonomy" id="1560234"/>
    <lineage>
        <taxon>Bacteria</taxon>
        <taxon>Pseudomonadati</taxon>
        <taxon>Thermodesulfobacteriota</taxon>
        <taxon>Desulfovibrionia</taxon>
        <taxon>Desulfovibrionales</taxon>
        <taxon>Desulfovibrionaceae</taxon>
        <taxon>Halodesulfovibrio</taxon>
    </lineage>
</organism>
<dbReference type="SUPFAM" id="SSF75625">
    <property type="entry name" value="YebC-like"/>
    <property type="match status" value="1"/>
</dbReference>
<dbReference type="PANTHER" id="PTHR12532">
    <property type="entry name" value="TRANSLATIONAL ACTIVATOR OF CYTOCHROME C OXIDASE 1"/>
    <property type="match status" value="1"/>
</dbReference>
<name>A0A1B7X8Y5_9BACT</name>
<dbReference type="GO" id="GO:0006355">
    <property type="term" value="P:regulation of DNA-templated transcription"/>
    <property type="evidence" value="ECO:0007669"/>
    <property type="project" value="UniProtKB-UniRule"/>
</dbReference>
<evidence type="ECO:0000256" key="5">
    <source>
        <dbReference type="ARBA" id="ARBA00023163"/>
    </source>
</evidence>
<evidence type="ECO:0000256" key="4">
    <source>
        <dbReference type="ARBA" id="ARBA00023125"/>
    </source>
</evidence>
<dbReference type="GO" id="GO:0005829">
    <property type="term" value="C:cytosol"/>
    <property type="evidence" value="ECO:0007669"/>
    <property type="project" value="TreeGrafter"/>
</dbReference>
<evidence type="ECO:0000313" key="11">
    <source>
        <dbReference type="Proteomes" id="UP000091979"/>
    </source>
</evidence>
<dbReference type="NCBIfam" id="NF009044">
    <property type="entry name" value="PRK12378.1"/>
    <property type="match status" value="1"/>
</dbReference>
<dbReference type="Gene3D" id="3.30.70.980">
    <property type="match status" value="2"/>
</dbReference>
<dbReference type="GO" id="GO:0003677">
    <property type="term" value="F:DNA binding"/>
    <property type="evidence" value="ECO:0007669"/>
    <property type="project" value="UniProtKB-UniRule"/>
</dbReference>
<dbReference type="STRING" id="1560234.SP90_16070"/>
<dbReference type="InterPro" id="IPR017856">
    <property type="entry name" value="Integrase-like_N"/>
</dbReference>
<dbReference type="EMBL" id="JXMS01000040">
    <property type="protein sequence ID" value="OBQ45807.1"/>
    <property type="molecule type" value="Genomic_DNA"/>
</dbReference>
<keyword evidence="4 6" id="KW-0238">DNA-binding</keyword>
<dbReference type="HAMAP" id="MF_00693">
    <property type="entry name" value="Transcrip_reg_TACO1"/>
    <property type="match status" value="1"/>
</dbReference>
<dbReference type="Gene3D" id="1.10.10.200">
    <property type="match status" value="1"/>
</dbReference>
<dbReference type="InterPro" id="IPR002876">
    <property type="entry name" value="Transcrip_reg_TACO1-like"/>
</dbReference>
<dbReference type="PATRIC" id="fig|1560234.3.peg.2689"/>
<reference evidence="10 11" key="1">
    <citation type="submission" date="2015-01" db="EMBL/GenBank/DDBJ databases">
        <title>Desulfovibrio sp. JC271 draft genome sequence.</title>
        <authorList>
            <person name="Shivani Y."/>
            <person name="Subhash Y."/>
            <person name="Sasikala C."/>
            <person name="Ramana C.V."/>
        </authorList>
    </citation>
    <scope>NUCLEOTIDE SEQUENCE [LARGE SCALE GENOMIC DNA]</scope>
    <source>
        <strain evidence="10 11">JC271</strain>
    </source>
</reference>
<dbReference type="Pfam" id="PF01709">
    <property type="entry name" value="Transcrip_reg"/>
    <property type="match status" value="1"/>
</dbReference>
<dbReference type="InterPro" id="IPR048300">
    <property type="entry name" value="TACO1_YebC-like_2nd/3rd_dom"/>
</dbReference>
<accession>A0A1B7X8Y5</accession>
<evidence type="ECO:0000259" key="8">
    <source>
        <dbReference type="Pfam" id="PF01709"/>
    </source>
</evidence>
<dbReference type="InterPro" id="IPR049083">
    <property type="entry name" value="TACO1_YebC_N"/>
</dbReference>
<dbReference type="NCBIfam" id="NF001030">
    <property type="entry name" value="PRK00110.1"/>
    <property type="match status" value="1"/>
</dbReference>
<gene>
    <name evidence="10" type="ORF">SP90_16070</name>
</gene>
<keyword evidence="5 6" id="KW-0804">Transcription</keyword>
<evidence type="ECO:0000256" key="3">
    <source>
        <dbReference type="ARBA" id="ARBA00023015"/>
    </source>
</evidence>
<protein>
    <recommendedName>
        <fullName evidence="6">Probable transcriptional regulatory protein SP90_16070</fullName>
    </recommendedName>
</protein>